<evidence type="ECO:0000313" key="3">
    <source>
        <dbReference type="Proteomes" id="UP000245627"/>
    </source>
</evidence>
<dbReference type="Proteomes" id="UP000245627">
    <property type="component" value="Unassembled WGS sequence"/>
</dbReference>
<dbReference type="SUPFAM" id="SSF75011">
    <property type="entry name" value="3-carboxy-cis,cis-mucoante lactonizing enzyme"/>
    <property type="match status" value="1"/>
</dbReference>
<gene>
    <name evidence="2" type="ORF">DC487_00540</name>
</gene>
<evidence type="ECO:0000256" key="1">
    <source>
        <dbReference type="SAM" id="MobiDB-lite"/>
    </source>
</evidence>
<dbReference type="PROSITE" id="PS51257">
    <property type="entry name" value="PROKAR_LIPOPROTEIN"/>
    <property type="match status" value="1"/>
</dbReference>
<accession>A0A2T8HL25</accession>
<keyword evidence="3" id="KW-1185">Reference proteome</keyword>
<evidence type="ECO:0000313" key="2">
    <source>
        <dbReference type="EMBL" id="PVH26149.1"/>
    </source>
</evidence>
<dbReference type="EMBL" id="QDKG01000001">
    <property type="protein sequence ID" value="PVH26149.1"/>
    <property type="molecule type" value="Genomic_DNA"/>
</dbReference>
<dbReference type="OrthoDB" id="697094at2"/>
<comment type="caution">
    <text evidence="2">The sequence shown here is derived from an EMBL/GenBank/DDBJ whole genome shotgun (WGS) entry which is preliminary data.</text>
</comment>
<sequence>MMSWSRLLVLGIILGTLAGCLRDDDEPIRPTRPISRLYISTSQFSLNPEVEVVQNVYVVDPADGSSFDRANLNYRTFAVGGSAILYSPEARLLFQSAQNISRPDNSVQVMNIDTLRGSLSTQGTVNSELITAVRGIAYHPSTDVLLLANARAAATVIPPALQGSKLVTDAGPTQSDLFVYSRPRSRSNPALPNYRLPFQDKTIRAVFIHDISIQQNDLRNKTYISTTAAQGEILVYNELPNRLISNPLDSLPNISPDYILNIPSSRSLNSMTYSPQLDLMVATEAADLTGTTVAGQGRILFFENFSTHTSNASITPSRIITGARTLLVNPVSAAIDTREGAKYLYVADSQVAAATEGGTSGAVFRFLISDEGDVAPQNELRIPNRTPVSISLDARGTIPADSTTNGNGASARIRR</sequence>
<dbReference type="AlphaFoldDB" id="A0A2T8HL25"/>
<protein>
    <recommendedName>
        <fullName evidence="4">DUF4394 domain-containing protein</fullName>
    </recommendedName>
</protein>
<organism evidence="2 3">
    <name type="scientific">Sphingobacterium corticibacter</name>
    <dbReference type="NCBI Taxonomy" id="2171749"/>
    <lineage>
        <taxon>Bacteria</taxon>
        <taxon>Pseudomonadati</taxon>
        <taxon>Bacteroidota</taxon>
        <taxon>Sphingobacteriia</taxon>
        <taxon>Sphingobacteriales</taxon>
        <taxon>Sphingobacteriaceae</taxon>
        <taxon>Sphingobacterium</taxon>
    </lineage>
</organism>
<dbReference type="RefSeq" id="WP_116773994.1">
    <property type="nucleotide sequence ID" value="NZ_QDKG01000001.1"/>
</dbReference>
<feature type="region of interest" description="Disordered" evidence="1">
    <location>
        <begin position="395"/>
        <end position="415"/>
    </location>
</feature>
<evidence type="ECO:0008006" key="4">
    <source>
        <dbReference type="Google" id="ProtNLM"/>
    </source>
</evidence>
<reference evidence="2 3" key="1">
    <citation type="submission" date="2018-04" db="EMBL/GenBank/DDBJ databases">
        <title>Sphingobacterium cortibacter sp. nov.</title>
        <authorList>
            <person name="Li Y."/>
        </authorList>
    </citation>
    <scope>NUCLEOTIDE SEQUENCE [LARGE SCALE GENOMIC DNA]</scope>
    <source>
        <strain evidence="2 3">2c-3</strain>
    </source>
</reference>
<name>A0A2T8HL25_9SPHI</name>
<proteinExistence type="predicted"/>